<dbReference type="Pfam" id="PF19054">
    <property type="entry name" value="DUF5753"/>
    <property type="match status" value="1"/>
</dbReference>
<sequence length="167" mass="18433">MALYGAIVIPGLLQVPEYASALVRATPENEEEYADERLRARFSRQLVFTRSVRLDVVIDEAVLRRSIGDDNVMRLQMRRILEFMARPATTVQVLPLSVGAHPGLGGPFAILEFDDGRTPTTVFCDGLTGGVIRTDPKEVERYQKAFAALQELALDSAKSAKMINSVP</sequence>
<keyword evidence="3" id="KW-1185">Reference proteome</keyword>
<accession>A0A239KCE1</accession>
<proteinExistence type="predicted"/>
<dbReference type="EMBL" id="FZPH01000003">
    <property type="protein sequence ID" value="SNT16047.1"/>
    <property type="molecule type" value="Genomic_DNA"/>
</dbReference>
<evidence type="ECO:0000313" key="3">
    <source>
        <dbReference type="Proteomes" id="UP000198362"/>
    </source>
</evidence>
<protein>
    <recommendedName>
        <fullName evidence="1">DUF5753 domain-containing protein</fullName>
    </recommendedName>
</protein>
<dbReference type="InterPro" id="IPR043917">
    <property type="entry name" value="DUF5753"/>
</dbReference>
<dbReference type="Proteomes" id="UP000198362">
    <property type="component" value="Unassembled WGS sequence"/>
</dbReference>
<gene>
    <name evidence="2" type="ORF">SAMN05421812_103457</name>
</gene>
<reference evidence="2 3" key="1">
    <citation type="submission" date="2017-06" db="EMBL/GenBank/DDBJ databases">
        <authorList>
            <person name="Kim H.J."/>
            <person name="Triplett B.A."/>
        </authorList>
    </citation>
    <scope>NUCLEOTIDE SEQUENCE [LARGE SCALE GENOMIC DNA]</scope>
    <source>
        <strain evidence="2 3">CGMCC 4.5593</strain>
    </source>
</reference>
<dbReference type="AlphaFoldDB" id="A0A239KCE1"/>
<feature type="domain" description="DUF5753" evidence="1">
    <location>
        <begin position="3"/>
        <end position="164"/>
    </location>
</feature>
<organism evidence="2 3">
    <name type="scientific">Asanoa hainanensis</name>
    <dbReference type="NCBI Taxonomy" id="560556"/>
    <lineage>
        <taxon>Bacteria</taxon>
        <taxon>Bacillati</taxon>
        <taxon>Actinomycetota</taxon>
        <taxon>Actinomycetes</taxon>
        <taxon>Micromonosporales</taxon>
        <taxon>Micromonosporaceae</taxon>
        <taxon>Asanoa</taxon>
    </lineage>
</organism>
<name>A0A239KCE1_9ACTN</name>
<evidence type="ECO:0000313" key="2">
    <source>
        <dbReference type="EMBL" id="SNT16047.1"/>
    </source>
</evidence>
<evidence type="ECO:0000259" key="1">
    <source>
        <dbReference type="Pfam" id="PF19054"/>
    </source>
</evidence>